<dbReference type="HOGENOM" id="CLU_028894_2_0_1"/>
<dbReference type="AlphaFoldDB" id="B0DTD5"/>
<keyword evidence="2" id="KW-1185">Reference proteome</keyword>
<dbReference type="InParanoid" id="B0DTD5"/>
<dbReference type="OrthoDB" id="3039255at2759"/>
<name>B0DTD5_LACBS</name>
<dbReference type="Gene3D" id="3.80.10.10">
    <property type="entry name" value="Ribonuclease Inhibitor"/>
    <property type="match status" value="1"/>
</dbReference>
<sequence length="468" mass="53298">MHIPCRTRIVARCDAPTRQVVTTLYGINRPLSALAMEERYRSVSIGDLHDRETILAVRRLKYVPYPKHYILYKPPSPTFSDQTRARYVRVLNLHPATLAALLSLNKRKYWVKKTLKTLGMLPRRQTAFIIKPKSVLTIISNLSLVTSLTLDCEISTVHPTLKSYKKSLPFIAAGWASFGQNLRFLHLKVPLYAIQETIGSAKLPNLQGLSLDFALWDCAMPGSQQVIVNFIHNHADSLRFLDISMYRDLFQMLQDVRIPLLDSFKFYQYEQIDTVAFQLFLSAHSRTLKTLDLRLHTYNSDIPHENWFIIRITLPKLQSLAVKFWSRSDYHLQGAMDHVVQYSHTLVSLDVTMAPYSYNQIHGLATQFSAQGLLRKLGLTTKTLIPKLLILLSSKLPFLENLTLEFYGLAAQEGPVTVVVGHYAEEMKVVFVLIPRCINESVSVTSSAGKWAEFPFTSGKYAIWLSAP</sequence>
<dbReference type="EMBL" id="DS547133">
    <property type="protein sequence ID" value="EDR02092.1"/>
    <property type="molecule type" value="Genomic_DNA"/>
</dbReference>
<dbReference type="Proteomes" id="UP000001194">
    <property type="component" value="Unassembled WGS sequence"/>
</dbReference>
<evidence type="ECO:0000313" key="1">
    <source>
        <dbReference type="EMBL" id="EDR02092.1"/>
    </source>
</evidence>
<dbReference type="GeneID" id="6082858"/>
<accession>B0DTD5</accession>
<evidence type="ECO:0000313" key="2">
    <source>
        <dbReference type="Proteomes" id="UP000001194"/>
    </source>
</evidence>
<dbReference type="SUPFAM" id="SSF52047">
    <property type="entry name" value="RNI-like"/>
    <property type="match status" value="1"/>
</dbReference>
<protein>
    <submittedName>
        <fullName evidence="1">Predicted protein</fullName>
    </submittedName>
</protein>
<organism evidence="2">
    <name type="scientific">Laccaria bicolor (strain S238N-H82 / ATCC MYA-4686)</name>
    <name type="common">Bicoloured deceiver</name>
    <name type="synonym">Laccaria laccata var. bicolor</name>
    <dbReference type="NCBI Taxonomy" id="486041"/>
    <lineage>
        <taxon>Eukaryota</taxon>
        <taxon>Fungi</taxon>
        <taxon>Dikarya</taxon>
        <taxon>Basidiomycota</taxon>
        <taxon>Agaricomycotina</taxon>
        <taxon>Agaricomycetes</taxon>
        <taxon>Agaricomycetidae</taxon>
        <taxon>Agaricales</taxon>
        <taxon>Agaricineae</taxon>
        <taxon>Hydnangiaceae</taxon>
        <taxon>Laccaria</taxon>
    </lineage>
</organism>
<gene>
    <name evidence="1" type="ORF">LACBIDRAFT_332622</name>
</gene>
<reference evidence="1 2" key="1">
    <citation type="journal article" date="2008" name="Nature">
        <title>The genome of Laccaria bicolor provides insights into mycorrhizal symbiosis.</title>
        <authorList>
            <person name="Martin F."/>
            <person name="Aerts A."/>
            <person name="Ahren D."/>
            <person name="Brun A."/>
            <person name="Danchin E.G.J."/>
            <person name="Duchaussoy F."/>
            <person name="Gibon J."/>
            <person name="Kohler A."/>
            <person name="Lindquist E."/>
            <person name="Pereda V."/>
            <person name="Salamov A."/>
            <person name="Shapiro H.J."/>
            <person name="Wuyts J."/>
            <person name="Blaudez D."/>
            <person name="Buee M."/>
            <person name="Brokstein P."/>
            <person name="Canbaeck B."/>
            <person name="Cohen D."/>
            <person name="Courty P.E."/>
            <person name="Coutinho P.M."/>
            <person name="Delaruelle C."/>
            <person name="Detter J.C."/>
            <person name="Deveau A."/>
            <person name="DiFazio S."/>
            <person name="Duplessis S."/>
            <person name="Fraissinet-Tachet L."/>
            <person name="Lucic E."/>
            <person name="Frey-Klett P."/>
            <person name="Fourrey C."/>
            <person name="Feussner I."/>
            <person name="Gay G."/>
            <person name="Grimwood J."/>
            <person name="Hoegger P.J."/>
            <person name="Jain P."/>
            <person name="Kilaru S."/>
            <person name="Labbe J."/>
            <person name="Lin Y.C."/>
            <person name="Legue V."/>
            <person name="Le Tacon F."/>
            <person name="Marmeisse R."/>
            <person name="Melayah D."/>
            <person name="Montanini B."/>
            <person name="Muratet M."/>
            <person name="Nehls U."/>
            <person name="Niculita-Hirzel H."/>
            <person name="Oudot-Le Secq M.P."/>
            <person name="Peter M."/>
            <person name="Quesneville H."/>
            <person name="Rajashekar B."/>
            <person name="Reich M."/>
            <person name="Rouhier N."/>
            <person name="Schmutz J."/>
            <person name="Yin T."/>
            <person name="Chalot M."/>
            <person name="Henrissat B."/>
            <person name="Kuees U."/>
            <person name="Lucas S."/>
            <person name="Van de Peer Y."/>
            <person name="Podila G.K."/>
            <person name="Polle A."/>
            <person name="Pukkila P.J."/>
            <person name="Richardson P.M."/>
            <person name="Rouze P."/>
            <person name="Sanders I.R."/>
            <person name="Stajich J.E."/>
            <person name="Tunlid A."/>
            <person name="Tuskan G."/>
            <person name="Grigoriev I.V."/>
        </authorList>
    </citation>
    <scope>NUCLEOTIDE SEQUENCE [LARGE SCALE GENOMIC DNA]</scope>
    <source>
        <strain evidence="2">S238N-H82 / ATCC MYA-4686</strain>
    </source>
</reference>
<dbReference type="RefSeq" id="XP_001887249.1">
    <property type="nucleotide sequence ID" value="XM_001887214.1"/>
</dbReference>
<dbReference type="KEGG" id="lbc:LACBIDRAFT_332622"/>
<proteinExistence type="predicted"/>
<dbReference type="InterPro" id="IPR032675">
    <property type="entry name" value="LRR_dom_sf"/>
</dbReference>